<dbReference type="Proteomes" id="UP000838756">
    <property type="component" value="Unassembled WGS sequence"/>
</dbReference>
<dbReference type="AlphaFoldDB" id="A0A8S4QJC4"/>
<organism evidence="1 2">
    <name type="scientific">Pararge aegeria aegeria</name>
    <dbReference type="NCBI Taxonomy" id="348720"/>
    <lineage>
        <taxon>Eukaryota</taxon>
        <taxon>Metazoa</taxon>
        <taxon>Ecdysozoa</taxon>
        <taxon>Arthropoda</taxon>
        <taxon>Hexapoda</taxon>
        <taxon>Insecta</taxon>
        <taxon>Pterygota</taxon>
        <taxon>Neoptera</taxon>
        <taxon>Endopterygota</taxon>
        <taxon>Lepidoptera</taxon>
        <taxon>Glossata</taxon>
        <taxon>Ditrysia</taxon>
        <taxon>Papilionoidea</taxon>
        <taxon>Nymphalidae</taxon>
        <taxon>Satyrinae</taxon>
        <taxon>Satyrini</taxon>
        <taxon>Parargina</taxon>
        <taxon>Pararge</taxon>
    </lineage>
</organism>
<comment type="caution">
    <text evidence="1">The sequence shown here is derived from an EMBL/GenBank/DDBJ whole genome shotgun (WGS) entry which is preliminary data.</text>
</comment>
<feature type="non-terminal residue" evidence="1">
    <location>
        <position position="1"/>
    </location>
</feature>
<reference evidence="1" key="1">
    <citation type="submission" date="2022-03" db="EMBL/GenBank/DDBJ databases">
        <authorList>
            <person name="Lindestad O."/>
        </authorList>
    </citation>
    <scope>NUCLEOTIDE SEQUENCE</scope>
</reference>
<proteinExistence type="predicted"/>
<sequence>LTLGAAGPAKSRSFHKIAITISCEPRAGAALARRTPVYYTTASTLHSS</sequence>
<accession>A0A8S4QJC4</accession>
<gene>
    <name evidence="1" type="primary">jg22789</name>
    <name evidence="1" type="ORF">PAEG_LOCUS2068</name>
</gene>
<keyword evidence="2" id="KW-1185">Reference proteome</keyword>
<protein>
    <submittedName>
        <fullName evidence="1">Jg22789 protein</fullName>
    </submittedName>
</protein>
<evidence type="ECO:0000313" key="2">
    <source>
        <dbReference type="Proteomes" id="UP000838756"/>
    </source>
</evidence>
<name>A0A8S4QJC4_9NEOP</name>
<evidence type="ECO:0000313" key="1">
    <source>
        <dbReference type="EMBL" id="CAH2210156.1"/>
    </source>
</evidence>
<dbReference type="EMBL" id="CAKXAJ010006751">
    <property type="protein sequence ID" value="CAH2210156.1"/>
    <property type="molecule type" value="Genomic_DNA"/>
</dbReference>